<dbReference type="NCBIfam" id="NF045472">
    <property type="entry name" value="Opp4B"/>
    <property type="match status" value="1"/>
</dbReference>
<feature type="domain" description="ABC transmembrane type-1" evidence="10">
    <location>
        <begin position="95"/>
        <end position="306"/>
    </location>
</feature>
<dbReference type="KEGG" id="sac:SACOL0999"/>
<reference evidence="11 12" key="1">
    <citation type="journal article" date="2005" name="J. Bacteriol.">
        <title>Insights on evolution of virulence and resistance from the complete genome analysis of an early methicillin-resistant Staphylococcus aureus strain and a biofilm-producing methicillin-resistant Staphylococcus epidermidis strain.</title>
        <authorList>
            <person name="Gill S.R."/>
            <person name="Fouts D.E."/>
            <person name="Archer G.L."/>
            <person name="Mongodin E.F."/>
            <person name="Deboy R.T."/>
            <person name="Ravel J."/>
            <person name="Paulsen I.T."/>
            <person name="Kolonay J.F."/>
            <person name="Brinkac L."/>
            <person name="Beanan M."/>
            <person name="Dodson R.J."/>
            <person name="Daugherty S.C."/>
            <person name="Madupu R."/>
            <person name="Angiuoli S.V."/>
            <person name="Durkin A.S."/>
            <person name="Haft D.H."/>
            <person name="Vamathevan J."/>
            <person name="Khouri H."/>
            <person name="Utterback T."/>
            <person name="Lee C."/>
            <person name="Dimitrov G."/>
            <person name="Jiang L."/>
            <person name="Qin H."/>
            <person name="Weidman J."/>
            <person name="Tran K."/>
            <person name="Kang K."/>
            <person name="Hance I.R."/>
            <person name="Nelson K.E."/>
            <person name="Fraser C.M."/>
        </authorList>
    </citation>
    <scope>NUCLEOTIDE SEQUENCE [LARGE SCALE GENOMIC DNA]</scope>
    <source>
        <strain evidence="11 12">COL</strain>
    </source>
</reference>
<keyword evidence="4" id="KW-0533">Nickel</keyword>
<evidence type="ECO:0000256" key="3">
    <source>
        <dbReference type="ARBA" id="ARBA00022475"/>
    </source>
</evidence>
<dbReference type="PROSITE" id="PS50928">
    <property type="entry name" value="ABC_TM1"/>
    <property type="match status" value="1"/>
</dbReference>
<feature type="transmembrane region" description="Helical" evidence="9">
    <location>
        <begin position="137"/>
        <end position="157"/>
    </location>
</feature>
<feature type="transmembrane region" description="Helical" evidence="9">
    <location>
        <begin position="287"/>
        <end position="313"/>
    </location>
</feature>
<dbReference type="PANTHER" id="PTHR30465:SF0">
    <property type="entry name" value="OLIGOPEPTIDE TRANSPORT SYSTEM PERMEASE PROTEIN APPB"/>
    <property type="match status" value="1"/>
</dbReference>
<evidence type="ECO:0000256" key="1">
    <source>
        <dbReference type="ARBA" id="ARBA00004651"/>
    </source>
</evidence>
<keyword evidence="2 9" id="KW-0813">Transport</keyword>
<evidence type="ECO:0000259" key="10">
    <source>
        <dbReference type="PROSITE" id="PS50928"/>
    </source>
</evidence>
<evidence type="ECO:0000256" key="9">
    <source>
        <dbReference type="RuleBase" id="RU363032"/>
    </source>
</evidence>
<evidence type="ECO:0000256" key="5">
    <source>
        <dbReference type="ARBA" id="ARBA00022692"/>
    </source>
</evidence>
<organism evidence="11 12">
    <name type="scientific">Staphylococcus aureus (strain COL)</name>
    <dbReference type="NCBI Taxonomy" id="93062"/>
    <lineage>
        <taxon>Bacteria</taxon>
        <taxon>Bacillati</taxon>
        <taxon>Bacillota</taxon>
        <taxon>Bacilli</taxon>
        <taxon>Bacillales</taxon>
        <taxon>Staphylococcaceae</taxon>
        <taxon>Staphylococcus</taxon>
    </lineage>
</organism>
<evidence type="ECO:0000313" key="12">
    <source>
        <dbReference type="Proteomes" id="UP000000530"/>
    </source>
</evidence>
<keyword evidence="5 9" id="KW-0812">Transmembrane</keyword>
<dbReference type="HOGENOM" id="CLU_036879_1_2_9"/>
<comment type="subcellular location">
    <subcellularLocation>
        <location evidence="1 9">Cell membrane</location>
        <topology evidence="1 9">Multi-pass membrane protein</topology>
    </subcellularLocation>
</comment>
<evidence type="ECO:0000256" key="7">
    <source>
        <dbReference type="ARBA" id="ARBA00023112"/>
    </source>
</evidence>
<dbReference type="InterPro" id="IPR045621">
    <property type="entry name" value="BPD_transp_1_N"/>
</dbReference>
<dbReference type="SUPFAM" id="SSF161098">
    <property type="entry name" value="MetI-like"/>
    <property type="match status" value="1"/>
</dbReference>
<feature type="transmembrane region" description="Helical" evidence="9">
    <location>
        <begin position="184"/>
        <end position="206"/>
    </location>
</feature>
<comment type="similarity">
    <text evidence="9">Belongs to the binding-protein-dependent transport system permease family.</text>
</comment>
<dbReference type="RefSeq" id="WP_000593417.1">
    <property type="nucleotide sequence ID" value="NC_002951.2"/>
</dbReference>
<evidence type="ECO:0000256" key="4">
    <source>
        <dbReference type="ARBA" id="ARBA00022596"/>
    </source>
</evidence>
<feature type="transmembrane region" description="Helical" evidence="9">
    <location>
        <begin position="242"/>
        <end position="267"/>
    </location>
</feature>
<proteinExistence type="inferred from homology"/>
<sequence length="320" mass="36124">MIKLILKRLGLMIPLLILISIVVFSLAIIQPGDPFSDLQNGKIKQEAINAQREKLGLNDSIPHQYIRWVNHVIHGDLGESIKYKRPVIDVIEERIPNTILLGAMSLIITYIISFALGITSGRYSYSLTDYTVQIFNYLMLAIPSFIAGVFAIFIFSFELQWFPFQGSVDINLKEGTFEYYMSKIYHTFLPAFTLGLLSTAGYIQYLRNDIIENSKKDYVLTARSKGLSMNKIYNKHILRNSLIPIITFLGADIVSILGGAVITETIFSYNGIGKLFLESVIGQDYPLMMALTLFFSFLGLLGNLISDITYGFIDPRIRSN</sequence>
<dbReference type="SMR" id="A0A0H2WVM6"/>
<evidence type="ECO:0000313" key="11">
    <source>
        <dbReference type="EMBL" id="AAW36467.1"/>
    </source>
</evidence>
<feature type="transmembrane region" description="Helical" evidence="9">
    <location>
        <begin position="9"/>
        <end position="29"/>
    </location>
</feature>
<dbReference type="InterPro" id="IPR035906">
    <property type="entry name" value="MetI-like_sf"/>
</dbReference>
<dbReference type="GO" id="GO:0015675">
    <property type="term" value="P:nickel cation transport"/>
    <property type="evidence" value="ECO:0007669"/>
    <property type="project" value="UniProtKB-KW"/>
</dbReference>
<protein>
    <submittedName>
        <fullName evidence="11">Oligopeptide ABC transporter, permease protein</fullName>
    </submittedName>
</protein>
<dbReference type="AlphaFoldDB" id="A0A0H2WVM6"/>
<gene>
    <name evidence="11" type="ordered locus">SACOL0999</name>
</gene>
<keyword evidence="7" id="KW-0406">Ion transport</keyword>
<evidence type="ECO:0000256" key="6">
    <source>
        <dbReference type="ARBA" id="ARBA00022989"/>
    </source>
</evidence>
<dbReference type="Gene3D" id="1.10.3720.10">
    <property type="entry name" value="MetI-like"/>
    <property type="match status" value="1"/>
</dbReference>
<dbReference type="Proteomes" id="UP000000530">
    <property type="component" value="Chromosome"/>
</dbReference>
<dbReference type="InterPro" id="IPR000515">
    <property type="entry name" value="MetI-like"/>
</dbReference>
<dbReference type="Pfam" id="PF00528">
    <property type="entry name" value="BPD_transp_1"/>
    <property type="match status" value="1"/>
</dbReference>
<feature type="transmembrane region" description="Helical" evidence="9">
    <location>
        <begin position="99"/>
        <end position="125"/>
    </location>
</feature>
<dbReference type="GO" id="GO:0005886">
    <property type="term" value="C:plasma membrane"/>
    <property type="evidence" value="ECO:0007669"/>
    <property type="project" value="UniProtKB-SubCell"/>
</dbReference>
<keyword evidence="3" id="KW-1003">Cell membrane</keyword>
<dbReference type="EMBL" id="CP000046">
    <property type="protein sequence ID" value="AAW36467.1"/>
    <property type="molecule type" value="Genomic_DNA"/>
</dbReference>
<keyword evidence="8 9" id="KW-0472">Membrane</keyword>
<keyword evidence="7" id="KW-0921">Nickel transport</keyword>
<name>A0A0H2WVM6_STAAC</name>
<dbReference type="CDD" id="cd06261">
    <property type="entry name" value="TM_PBP2"/>
    <property type="match status" value="1"/>
</dbReference>
<dbReference type="PANTHER" id="PTHR30465">
    <property type="entry name" value="INNER MEMBRANE ABC TRANSPORTER"/>
    <property type="match status" value="1"/>
</dbReference>
<keyword evidence="6 9" id="KW-1133">Transmembrane helix</keyword>
<dbReference type="GO" id="GO:0055085">
    <property type="term" value="P:transmembrane transport"/>
    <property type="evidence" value="ECO:0007669"/>
    <property type="project" value="InterPro"/>
</dbReference>
<accession>A0A0H2WVM6</accession>
<evidence type="ECO:0000256" key="2">
    <source>
        <dbReference type="ARBA" id="ARBA00022448"/>
    </source>
</evidence>
<evidence type="ECO:0000256" key="8">
    <source>
        <dbReference type="ARBA" id="ARBA00023136"/>
    </source>
</evidence>
<dbReference type="Pfam" id="PF19300">
    <property type="entry name" value="BPD_transp_1_N"/>
    <property type="match status" value="1"/>
</dbReference>